<dbReference type="Proteomes" id="UP000287872">
    <property type="component" value="Unassembled WGS sequence"/>
</dbReference>
<organism evidence="1 2">
    <name type="scientific">Clostridium tagluense</name>
    <dbReference type="NCBI Taxonomy" id="360422"/>
    <lineage>
        <taxon>Bacteria</taxon>
        <taxon>Bacillati</taxon>
        <taxon>Bacillota</taxon>
        <taxon>Clostridia</taxon>
        <taxon>Eubacteriales</taxon>
        <taxon>Clostridiaceae</taxon>
        <taxon>Clostridium</taxon>
    </lineage>
</organism>
<gene>
    <name evidence="1" type="ORF">Ctaglu_20640</name>
</gene>
<keyword evidence="2" id="KW-1185">Reference proteome</keyword>
<protein>
    <submittedName>
        <fullName evidence="1">Uncharacterized protein</fullName>
    </submittedName>
</protein>
<dbReference type="AlphaFoldDB" id="A0A401ULN1"/>
<name>A0A401ULN1_9CLOT</name>
<accession>A0A401ULN1</accession>
<comment type="caution">
    <text evidence="1">The sequence shown here is derived from an EMBL/GenBank/DDBJ whole genome shotgun (WGS) entry which is preliminary data.</text>
</comment>
<sequence length="267" mass="29119">MSLFGKDLQMVDTFNVSYIIKDDDGVARKLFSGSTSKATLDSKVDKIEVFSGIGQQKTFSLFTKKDLSLDVEIEEFDLNYIAMKHGVFIDKSQKGTFVVGKSYPVTALATTILKCTRLINLQDEAGVDLKIVATKPSKVNEVQVVITAGTAVLTLEATSTVKNLVATFEGEADALKDNYTISFGARAFPKGGELICQSIAYDSTPSIVGDIYLNFYNALLDPNGSLDFSMGKATKIPAKFEILRPRKLPDGSLNIDDKLGNMIITER</sequence>
<dbReference type="RefSeq" id="WP_125001086.1">
    <property type="nucleotide sequence ID" value="NZ_BHYK01000010.1"/>
</dbReference>
<dbReference type="EMBL" id="BHYK01000010">
    <property type="protein sequence ID" value="GCD10441.1"/>
    <property type="molecule type" value="Genomic_DNA"/>
</dbReference>
<proteinExistence type="predicted"/>
<evidence type="ECO:0000313" key="2">
    <source>
        <dbReference type="Proteomes" id="UP000287872"/>
    </source>
</evidence>
<evidence type="ECO:0000313" key="1">
    <source>
        <dbReference type="EMBL" id="GCD10441.1"/>
    </source>
</evidence>
<reference evidence="1 2" key="1">
    <citation type="submission" date="2018-11" db="EMBL/GenBank/DDBJ databases">
        <title>Genome sequencing and assembly of Clostridium tagluense strain A121.</title>
        <authorList>
            <person name="Murakami T."/>
            <person name="Segawa T."/>
            <person name="Shcherbakova V.A."/>
            <person name="Mori H."/>
            <person name="Yoshimura Y."/>
        </authorList>
    </citation>
    <scope>NUCLEOTIDE SEQUENCE [LARGE SCALE GENOMIC DNA]</scope>
    <source>
        <strain evidence="1 2">A121</strain>
    </source>
</reference>